<organism evidence="1 2">
    <name type="scientific">Aspergillus costaricaensis CBS 115574</name>
    <dbReference type="NCBI Taxonomy" id="1448317"/>
    <lineage>
        <taxon>Eukaryota</taxon>
        <taxon>Fungi</taxon>
        <taxon>Dikarya</taxon>
        <taxon>Ascomycota</taxon>
        <taxon>Pezizomycotina</taxon>
        <taxon>Eurotiomycetes</taxon>
        <taxon>Eurotiomycetidae</taxon>
        <taxon>Eurotiales</taxon>
        <taxon>Aspergillaceae</taxon>
        <taxon>Aspergillus</taxon>
        <taxon>Aspergillus subgen. Circumdati</taxon>
    </lineage>
</organism>
<evidence type="ECO:0000313" key="1">
    <source>
        <dbReference type="EMBL" id="RAK92635.1"/>
    </source>
</evidence>
<proteinExistence type="predicted"/>
<evidence type="ECO:0000313" key="2">
    <source>
        <dbReference type="Proteomes" id="UP000249748"/>
    </source>
</evidence>
<dbReference type="Proteomes" id="UP000249748">
    <property type="component" value="Unassembled WGS sequence"/>
</dbReference>
<reference evidence="1" key="1">
    <citation type="submission" date="2018-02" db="EMBL/GenBank/DDBJ databases">
        <title>The genomes of Aspergillus section Nigri reveals drivers in fungal speciation.</title>
        <authorList>
            <consortium name="DOE Joint Genome Institute"/>
            <person name="Vesth T.C."/>
            <person name="Nybo J."/>
            <person name="Theobald S."/>
            <person name="Brandl J."/>
            <person name="Frisvad J.C."/>
            <person name="Nielsen K.F."/>
            <person name="Lyhne E.K."/>
            <person name="Kogle M.E."/>
            <person name="Kuo A."/>
            <person name="Riley R."/>
            <person name="Clum A."/>
            <person name="Nolan M."/>
            <person name="Lipzen A."/>
            <person name="Salamov A."/>
            <person name="Henrissat B."/>
            <person name="Wiebenga A."/>
            <person name="De vries R.P."/>
            <person name="Grigoriev I.V."/>
            <person name="Mortensen U.H."/>
            <person name="Andersen M.R."/>
            <person name="Baker S.E."/>
        </authorList>
    </citation>
    <scope>NUCLEOTIDE SEQUENCE</scope>
    <source>
        <strain evidence="1">CBS 115574</strain>
    </source>
</reference>
<sequence length="361" mass="39755">MRLSAFFQAFWAVATISTGLVVAAPRGQPHASLNKRTTTYFCDSSATATLTYSIGEMIEMLTTAIDRTNSLQVFLADPPNHISGQGQLLQSTFYTFEAIFGQLEYGAGDGQNDAAIARVEQVLSIAKTMQSSLRTIGSNEHMEIYCSDFWLVEEDPEGDISLINPYLYWDNRDTRTGPRAMDFAVANGICRDKASHYAWVDPYMSSSQTSSGQTTVMTLCQDYVSQWVSRHQSSDTMTAASQQNYAANSVHINQFQGLTMSTALMHEFTHAPAIVGANYLIDEKCEIDGIKQSAYGWDCIRQLAATPSTAMNNADSFSFYISAMYLSTSDWSTGFSNPIPQDTTPAYDDGLASMMSKLTID</sequence>
<dbReference type="EMBL" id="KZ824538">
    <property type="protein sequence ID" value="RAK92635.1"/>
    <property type="molecule type" value="Genomic_DNA"/>
</dbReference>
<accession>A0ACD1ISA4</accession>
<name>A0ACD1ISA4_9EURO</name>
<protein>
    <submittedName>
        <fullName evidence="1">Uncharacterized protein</fullName>
    </submittedName>
</protein>
<gene>
    <name evidence="1" type="ORF">BO79DRAFT_275070</name>
</gene>
<keyword evidence="2" id="KW-1185">Reference proteome</keyword>